<sequence length="165" mass="17555">MSEITLRINGKQRRVTVEGRTLLVDLIRDQMNLTGTHVGCDTSQCGACVVKLDGDTVKSCTVLTATLPEGTEITTIEGVSTGDLHPMQEAFSKCHGLQCGFCTPGLVVTAIDIVERSPDGLSASQVRKALKGNLCRCTGYQNIVASVLEGARAMGVQVTEEKETV</sequence>
<feature type="domain" description="2Fe-2S ferredoxin-type" evidence="6">
    <location>
        <begin position="2"/>
        <end position="79"/>
    </location>
</feature>
<dbReference type="PANTHER" id="PTHR44379:SF5">
    <property type="entry name" value="OXIDOREDUCTASE WITH IRON-SULFUR SUBUNIT"/>
    <property type="match status" value="1"/>
</dbReference>
<name>A3VDL5_9RHOB</name>
<evidence type="ECO:0000256" key="1">
    <source>
        <dbReference type="ARBA" id="ARBA00022714"/>
    </source>
</evidence>
<evidence type="ECO:0000256" key="3">
    <source>
        <dbReference type="ARBA" id="ARBA00023002"/>
    </source>
</evidence>
<gene>
    <name evidence="7" type="ORF">RB2654_02784</name>
</gene>
<reference evidence="7 8" key="1">
    <citation type="journal article" date="2010" name="J. Bacteriol.">
        <title>Genome sequences of Pelagibaca bermudensis HTCC2601T and Maritimibacter alkaliphilus HTCC2654T, the type strains of two marine Roseobacter genera.</title>
        <authorList>
            <person name="Thrash J.C."/>
            <person name="Cho J.C."/>
            <person name="Ferriera S."/>
            <person name="Johnson J."/>
            <person name="Vergin K.L."/>
            <person name="Giovannoni S.J."/>
        </authorList>
    </citation>
    <scope>NUCLEOTIDE SEQUENCE [LARGE SCALE GENOMIC DNA]</scope>
    <source>
        <strain evidence="7 8">HTCC2654</strain>
    </source>
</reference>
<dbReference type="InterPro" id="IPR051452">
    <property type="entry name" value="Diverse_Oxidoreductases"/>
</dbReference>
<evidence type="ECO:0000259" key="6">
    <source>
        <dbReference type="PROSITE" id="PS51085"/>
    </source>
</evidence>
<dbReference type="PANTHER" id="PTHR44379">
    <property type="entry name" value="OXIDOREDUCTASE WITH IRON-SULFUR SUBUNIT"/>
    <property type="match status" value="1"/>
</dbReference>
<dbReference type="InterPro" id="IPR036010">
    <property type="entry name" value="2Fe-2S_ferredoxin-like_sf"/>
</dbReference>
<dbReference type="CDD" id="cd00207">
    <property type="entry name" value="fer2"/>
    <property type="match status" value="1"/>
</dbReference>
<protein>
    <submittedName>
        <fullName evidence="7">Carbon-monoxide dehydrogenase small subunit</fullName>
    </submittedName>
</protein>
<dbReference type="OrthoDB" id="9792018at2"/>
<dbReference type="FunFam" id="3.10.20.30:FF:000020">
    <property type="entry name" value="Xanthine dehydrogenase iron-sulfur subunit"/>
    <property type="match status" value="1"/>
</dbReference>
<dbReference type="GO" id="GO:0046872">
    <property type="term" value="F:metal ion binding"/>
    <property type="evidence" value="ECO:0007669"/>
    <property type="project" value="UniProtKB-KW"/>
</dbReference>
<keyword evidence="4" id="KW-0408">Iron</keyword>
<dbReference type="Gene3D" id="3.10.20.30">
    <property type="match status" value="1"/>
</dbReference>
<comment type="caution">
    <text evidence="7">The sequence shown here is derived from an EMBL/GenBank/DDBJ whole genome shotgun (WGS) entry which is preliminary data.</text>
</comment>
<dbReference type="InterPro" id="IPR001041">
    <property type="entry name" value="2Fe-2S_ferredoxin-type"/>
</dbReference>
<dbReference type="SUPFAM" id="SSF47741">
    <property type="entry name" value="CO dehydrogenase ISP C-domain like"/>
    <property type="match status" value="1"/>
</dbReference>
<evidence type="ECO:0000256" key="2">
    <source>
        <dbReference type="ARBA" id="ARBA00022723"/>
    </source>
</evidence>
<dbReference type="InterPro" id="IPR036884">
    <property type="entry name" value="2Fe-2S-bd_dom_sf"/>
</dbReference>
<dbReference type="GO" id="GO:0051537">
    <property type="term" value="F:2 iron, 2 sulfur cluster binding"/>
    <property type="evidence" value="ECO:0007669"/>
    <property type="project" value="UniProtKB-KW"/>
</dbReference>
<dbReference type="PROSITE" id="PS51085">
    <property type="entry name" value="2FE2S_FER_2"/>
    <property type="match status" value="1"/>
</dbReference>
<dbReference type="RefSeq" id="WP_008328487.1">
    <property type="nucleotide sequence ID" value="NZ_CH902578.1"/>
</dbReference>
<dbReference type="SUPFAM" id="SSF54292">
    <property type="entry name" value="2Fe-2S ferredoxin-like"/>
    <property type="match status" value="1"/>
</dbReference>
<keyword evidence="5" id="KW-0411">Iron-sulfur</keyword>
<evidence type="ECO:0000313" key="7">
    <source>
        <dbReference type="EMBL" id="EAQ13604.1"/>
    </source>
</evidence>
<dbReference type="InterPro" id="IPR012675">
    <property type="entry name" value="Beta-grasp_dom_sf"/>
</dbReference>
<dbReference type="Gene3D" id="1.10.150.120">
    <property type="entry name" value="[2Fe-2S]-binding domain"/>
    <property type="match status" value="1"/>
</dbReference>
<dbReference type="Proteomes" id="UP000002931">
    <property type="component" value="Unassembled WGS sequence"/>
</dbReference>
<keyword evidence="2" id="KW-0479">Metal-binding</keyword>
<dbReference type="GO" id="GO:0016491">
    <property type="term" value="F:oxidoreductase activity"/>
    <property type="evidence" value="ECO:0007669"/>
    <property type="project" value="UniProtKB-KW"/>
</dbReference>
<keyword evidence="1" id="KW-0001">2Fe-2S</keyword>
<evidence type="ECO:0000256" key="4">
    <source>
        <dbReference type="ARBA" id="ARBA00023004"/>
    </source>
</evidence>
<evidence type="ECO:0000256" key="5">
    <source>
        <dbReference type="ARBA" id="ARBA00023014"/>
    </source>
</evidence>
<accession>A3VDL5</accession>
<keyword evidence="8" id="KW-1185">Reference proteome</keyword>
<dbReference type="AlphaFoldDB" id="A3VDL5"/>
<evidence type="ECO:0000313" key="8">
    <source>
        <dbReference type="Proteomes" id="UP000002931"/>
    </source>
</evidence>
<dbReference type="eggNOG" id="COG2080">
    <property type="taxonomic scope" value="Bacteria"/>
</dbReference>
<dbReference type="Pfam" id="PF01799">
    <property type="entry name" value="Fer2_2"/>
    <property type="match status" value="1"/>
</dbReference>
<dbReference type="STRING" id="314271.RB2654_02784"/>
<dbReference type="HOGENOM" id="CLU_052511_3_1_5"/>
<dbReference type="Pfam" id="PF00111">
    <property type="entry name" value="Fer2"/>
    <property type="match status" value="1"/>
</dbReference>
<keyword evidence="3" id="KW-0560">Oxidoreductase</keyword>
<dbReference type="InterPro" id="IPR002888">
    <property type="entry name" value="2Fe-2S-bd"/>
</dbReference>
<proteinExistence type="predicted"/>
<dbReference type="EMBL" id="AAMT01000004">
    <property type="protein sequence ID" value="EAQ13604.1"/>
    <property type="molecule type" value="Genomic_DNA"/>
</dbReference>
<organism evidence="7 8">
    <name type="scientific">Maritimibacter alkaliphilus HTCC2654</name>
    <dbReference type="NCBI Taxonomy" id="314271"/>
    <lineage>
        <taxon>Bacteria</taxon>
        <taxon>Pseudomonadati</taxon>
        <taxon>Pseudomonadota</taxon>
        <taxon>Alphaproteobacteria</taxon>
        <taxon>Rhodobacterales</taxon>
        <taxon>Roseobacteraceae</taxon>
        <taxon>Maritimibacter</taxon>
    </lineage>
</organism>